<accession>A0A2K9PP60</accession>
<evidence type="ECO:0000313" key="1">
    <source>
        <dbReference type="EMBL" id="AUP78870.1"/>
    </source>
</evidence>
<dbReference type="RefSeq" id="WP_102755525.1">
    <property type="nucleotide sequence ID" value="NZ_CP025791.1"/>
</dbReference>
<dbReference type="KEGG" id="fek:C1H87_09215"/>
<dbReference type="InterPro" id="IPR025543">
    <property type="entry name" value="Dodecin-like"/>
</dbReference>
<dbReference type="OrthoDB" id="1525133at2"/>
<dbReference type="AlphaFoldDB" id="A0A2K9PP60"/>
<organism evidence="1 2">
    <name type="scientific">Flavivirga eckloniae</name>
    <dbReference type="NCBI Taxonomy" id="1803846"/>
    <lineage>
        <taxon>Bacteria</taxon>
        <taxon>Pseudomonadati</taxon>
        <taxon>Bacteroidota</taxon>
        <taxon>Flavobacteriia</taxon>
        <taxon>Flavobacteriales</taxon>
        <taxon>Flavobacteriaceae</taxon>
        <taxon>Flavivirga</taxon>
    </lineage>
</organism>
<dbReference type="Gene3D" id="3.30.1660.10">
    <property type="entry name" value="Flavin-binding protein dodecin"/>
    <property type="match status" value="1"/>
</dbReference>
<name>A0A2K9PP60_9FLAO</name>
<reference evidence="1 2" key="1">
    <citation type="submission" date="2018-01" db="EMBL/GenBank/DDBJ databases">
        <title>Complete genome sequence of Flavivirga eckloniae ECD14 isolated from seaweed Ecklonia cava.</title>
        <authorList>
            <person name="Lee J.H."/>
            <person name="Baik K.S."/>
            <person name="Seong C.N."/>
        </authorList>
    </citation>
    <scope>NUCLEOTIDE SEQUENCE [LARGE SCALE GENOMIC DNA]</scope>
    <source>
        <strain evidence="1 2">ECD14</strain>
    </source>
</reference>
<dbReference type="PANTHER" id="PTHR39324">
    <property type="entry name" value="CALCIUM DODECIN"/>
    <property type="match status" value="1"/>
</dbReference>
<dbReference type="Proteomes" id="UP000235826">
    <property type="component" value="Chromosome"/>
</dbReference>
<dbReference type="EMBL" id="CP025791">
    <property type="protein sequence ID" value="AUP78870.1"/>
    <property type="molecule type" value="Genomic_DNA"/>
</dbReference>
<protein>
    <submittedName>
        <fullName evidence="1">Dodecin domain-containing protein</fullName>
    </submittedName>
</protein>
<gene>
    <name evidence="1" type="ORF">C1H87_09215</name>
</gene>
<dbReference type="InterPro" id="IPR036694">
    <property type="entry name" value="Dodecin-like_sf"/>
</dbReference>
<dbReference type="Pfam" id="PF07311">
    <property type="entry name" value="Dodecin"/>
    <property type="match status" value="1"/>
</dbReference>
<dbReference type="InterPro" id="IPR009923">
    <property type="entry name" value="Dodecin"/>
</dbReference>
<sequence length="66" mass="7387">MSVLKVIEVLSNSEKSWEDATKKAVKHASKSVKNIRSVYVQDQSASVSDGDVTEYRVNLKITFEVN</sequence>
<dbReference type="SUPFAM" id="SSF89807">
    <property type="entry name" value="Dodecin-like"/>
    <property type="match status" value="1"/>
</dbReference>
<evidence type="ECO:0000313" key="2">
    <source>
        <dbReference type="Proteomes" id="UP000235826"/>
    </source>
</evidence>
<dbReference type="PANTHER" id="PTHR39324:SF1">
    <property type="entry name" value="CALCIUM DODECIN"/>
    <property type="match status" value="1"/>
</dbReference>
<keyword evidence="2" id="KW-1185">Reference proteome</keyword>
<proteinExistence type="predicted"/>